<keyword evidence="6 7" id="KW-0067">ATP-binding</keyword>
<feature type="transmembrane region" description="Helical" evidence="8">
    <location>
        <begin position="367"/>
        <end position="384"/>
    </location>
</feature>
<evidence type="ECO:0000256" key="3">
    <source>
        <dbReference type="ARBA" id="ARBA00022679"/>
    </source>
</evidence>
<dbReference type="InterPro" id="IPR008271">
    <property type="entry name" value="Ser/Thr_kinase_AS"/>
</dbReference>
<keyword evidence="8" id="KW-1133">Transmembrane helix</keyword>
<evidence type="ECO:0000256" key="2">
    <source>
        <dbReference type="ARBA" id="ARBA00022527"/>
    </source>
</evidence>
<dbReference type="InterPro" id="IPR017441">
    <property type="entry name" value="Protein_kinase_ATP_BS"/>
</dbReference>
<dbReference type="CDD" id="cd14014">
    <property type="entry name" value="STKc_PknB_like"/>
    <property type="match status" value="1"/>
</dbReference>
<evidence type="ECO:0000256" key="1">
    <source>
        <dbReference type="ARBA" id="ARBA00012513"/>
    </source>
</evidence>
<dbReference type="OrthoDB" id="9801841at2"/>
<dbReference type="GO" id="GO:0005524">
    <property type="term" value="F:ATP binding"/>
    <property type="evidence" value="ECO:0007669"/>
    <property type="project" value="UniProtKB-UniRule"/>
</dbReference>
<dbReference type="EC" id="2.7.11.1" evidence="1"/>
<name>A0A401FR78_9BACT</name>
<dbReference type="GO" id="GO:0004674">
    <property type="term" value="F:protein serine/threonine kinase activity"/>
    <property type="evidence" value="ECO:0007669"/>
    <property type="project" value="UniProtKB-KW"/>
</dbReference>
<protein>
    <recommendedName>
        <fullName evidence="1">non-specific serine/threonine protein kinase</fullName>
        <ecNumber evidence="1">2.7.11.1</ecNumber>
    </recommendedName>
</protein>
<keyword evidence="5" id="KW-0418">Kinase</keyword>
<keyword evidence="2" id="KW-0723">Serine/threonine-protein kinase</keyword>
<gene>
    <name evidence="10" type="ORF">DENIS_0403</name>
</gene>
<keyword evidence="3" id="KW-0808">Transferase</keyword>
<dbReference type="EMBL" id="BEXT01000001">
    <property type="protein sequence ID" value="GBC59464.1"/>
    <property type="molecule type" value="Genomic_DNA"/>
</dbReference>
<feature type="transmembrane region" description="Helical" evidence="8">
    <location>
        <begin position="391"/>
        <end position="412"/>
    </location>
</feature>
<feature type="transmembrane region" description="Helical" evidence="8">
    <location>
        <begin position="424"/>
        <end position="441"/>
    </location>
</feature>
<dbReference type="PROSITE" id="PS00108">
    <property type="entry name" value="PROTEIN_KINASE_ST"/>
    <property type="match status" value="1"/>
</dbReference>
<dbReference type="FunFam" id="1.10.510.10:FF:000021">
    <property type="entry name" value="Serine/threonine protein kinase"/>
    <property type="match status" value="1"/>
</dbReference>
<evidence type="ECO:0000259" key="9">
    <source>
        <dbReference type="PROSITE" id="PS50011"/>
    </source>
</evidence>
<dbReference type="PANTHER" id="PTHR43289">
    <property type="entry name" value="MITOGEN-ACTIVATED PROTEIN KINASE KINASE KINASE 20-RELATED"/>
    <property type="match status" value="1"/>
</dbReference>
<dbReference type="InterPro" id="IPR000719">
    <property type="entry name" value="Prot_kinase_dom"/>
</dbReference>
<dbReference type="Pfam" id="PF05226">
    <property type="entry name" value="CHASE2"/>
    <property type="match status" value="1"/>
</dbReference>
<dbReference type="SMART" id="SM00220">
    <property type="entry name" value="S_TKc"/>
    <property type="match status" value="1"/>
</dbReference>
<evidence type="ECO:0000256" key="5">
    <source>
        <dbReference type="ARBA" id="ARBA00022777"/>
    </source>
</evidence>
<reference evidence="11" key="2">
    <citation type="submission" date="2019-01" db="EMBL/GenBank/DDBJ databases">
        <title>Genome sequence of Desulfonema ishimotonii strain Tokyo 01.</title>
        <authorList>
            <person name="Fukui M."/>
        </authorList>
    </citation>
    <scope>NUCLEOTIDE SEQUENCE [LARGE SCALE GENOMIC DNA]</scope>
    <source>
        <strain evidence="11">Tokyo 01</strain>
    </source>
</reference>
<comment type="caution">
    <text evidence="10">The sequence shown here is derived from an EMBL/GenBank/DDBJ whole genome shotgun (WGS) entry which is preliminary data.</text>
</comment>
<dbReference type="InterPro" id="IPR007890">
    <property type="entry name" value="CHASE2"/>
</dbReference>
<keyword evidence="8" id="KW-0472">Membrane</keyword>
<dbReference type="Pfam" id="PF00069">
    <property type="entry name" value="Pkinase"/>
    <property type="match status" value="1"/>
</dbReference>
<dbReference type="Gene3D" id="3.30.200.20">
    <property type="entry name" value="Phosphorylase Kinase, domain 1"/>
    <property type="match status" value="1"/>
</dbReference>
<organism evidence="10 11">
    <name type="scientific">Desulfonema ishimotonii</name>
    <dbReference type="NCBI Taxonomy" id="45657"/>
    <lineage>
        <taxon>Bacteria</taxon>
        <taxon>Pseudomonadati</taxon>
        <taxon>Thermodesulfobacteriota</taxon>
        <taxon>Desulfobacteria</taxon>
        <taxon>Desulfobacterales</taxon>
        <taxon>Desulfococcaceae</taxon>
        <taxon>Desulfonema</taxon>
    </lineage>
</organism>
<feature type="domain" description="Protein kinase" evidence="9">
    <location>
        <begin position="568"/>
        <end position="828"/>
    </location>
</feature>
<dbReference type="PANTHER" id="PTHR43289:SF6">
    <property type="entry name" value="SERINE_THREONINE-PROTEIN KINASE NEKL-3"/>
    <property type="match status" value="1"/>
</dbReference>
<keyword evidence="11" id="KW-1185">Reference proteome</keyword>
<feature type="binding site" evidence="7">
    <location>
        <position position="597"/>
    </location>
    <ligand>
        <name>ATP</name>
        <dbReference type="ChEBI" id="CHEBI:30616"/>
    </ligand>
</feature>
<dbReference type="SUPFAM" id="SSF56112">
    <property type="entry name" value="Protein kinase-like (PK-like)"/>
    <property type="match status" value="1"/>
</dbReference>
<dbReference type="SMART" id="SM01080">
    <property type="entry name" value="CHASE2"/>
    <property type="match status" value="1"/>
</dbReference>
<evidence type="ECO:0000256" key="7">
    <source>
        <dbReference type="PROSITE-ProRule" id="PRU10141"/>
    </source>
</evidence>
<dbReference type="Proteomes" id="UP000288096">
    <property type="component" value="Unassembled WGS sequence"/>
</dbReference>
<keyword evidence="4 7" id="KW-0547">Nucleotide-binding</keyword>
<dbReference type="AlphaFoldDB" id="A0A401FR78"/>
<dbReference type="RefSeq" id="WP_124326977.1">
    <property type="nucleotide sequence ID" value="NZ_BEXT01000001.1"/>
</dbReference>
<dbReference type="InterPro" id="IPR011009">
    <property type="entry name" value="Kinase-like_dom_sf"/>
</dbReference>
<proteinExistence type="predicted"/>
<evidence type="ECO:0000313" key="11">
    <source>
        <dbReference type="Proteomes" id="UP000288096"/>
    </source>
</evidence>
<evidence type="ECO:0000313" key="10">
    <source>
        <dbReference type="EMBL" id="GBC59464.1"/>
    </source>
</evidence>
<feature type="transmembrane region" description="Helical" evidence="8">
    <location>
        <begin position="12"/>
        <end position="29"/>
    </location>
</feature>
<reference evidence="11" key="1">
    <citation type="submission" date="2017-11" db="EMBL/GenBank/DDBJ databases">
        <authorList>
            <person name="Watanabe M."/>
            <person name="Kojima H."/>
        </authorList>
    </citation>
    <scope>NUCLEOTIDE SEQUENCE [LARGE SCALE GENOMIC DNA]</scope>
    <source>
        <strain evidence="11">Tokyo 01</strain>
    </source>
</reference>
<dbReference type="Gene3D" id="1.10.510.10">
    <property type="entry name" value="Transferase(Phosphotransferase) domain 1"/>
    <property type="match status" value="1"/>
</dbReference>
<evidence type="ECO:0000256" key="8">
    <source>
        <dbReference type="SAM" id="Phobius"/>
    </source>
</evidence>
<evidence type="ECO:0000256" key="4">
    <source>
        <dbReference type="ARBA" id="ARBA00022741"/>
    </source>
</evidence>
<dbReference type="PROSITE" id="PS50011">
    <property type="entry name" value="PROTEIN_KINASE_DOM"/>
    <property type="match status" value="1"/>
</dbReference>
<accession>A0A401FR78</accession>
<sequence length="847" mass="94193">MKGIFKKQPAIFLGLMITAVFLVLNIVRIDFLDALELKFYDIRMGHREVPAGSEDIVIVDIDDSSIDKLGGWPWPRALITRCIETLHQAGPRLIGLNVIYSEPQESSGLKQLDLLMALIRQEQSRSGERILRAMTTARNELDNDSKLADALRTAGNVVLPVFLKESAVVADGRKETDPDIIAQSLDAAENETGQGAHSNEITLPIPPFFKAARGVGHVNLAYDVDGKVRRDALIYRYRDLYIPSFPLKIATLSMDISNSQIQAVPGETVRLSPDITIPLTQASEMLVSFRGAEGTFKRYSFFDVINNKIPSDIFRGKIVLISPSAAGIMNPLTTPVSGRMSTGEFTANAIWSILNKQFVRQPSWDRMAGFGMIAFIGLLTAFVLPRMRAVLSGLTFIGLVGLLLGSAFYLFVSEGLWMQITYPFLQLILGYIGVASLNFLVTESDKEKVEGESAETNRMLGLSFQSQGMLDMAFDKLRKVPVDDEMKAVLYNLALDYERKRQFNKAASVYEYIEGHDPEYRGVAERKSKLIQASETMVFGDNFLTGGTAGNDPLLSTGTGTRPTLGRYEIQKQLGKGAMGVVYLGMDPRINRTTAIKTFRFADDFEPEEAEKMKQKFFREAESAGTLSHPNIVTIYDAGDEQDLAYIAMEFLDGEDLQKYTKKKNLMPMRKVIDCVADIAEGLDYAHERGIVHRDIKPANVMILKSGVIKITDFGIARITASSQTQTGVVKGTPHYMSPEQISGKKVDGRSDIFSLGTMLFQMLTGELPFRGDSPAALMHQIMNVRQPDPRKANPRILKPLVAIIDKALEKDRSRRYQRAIHMAHHLRALGKKIDEVIARKKVSDQA</sequence>
<keyword evidence="8" id="KW-0812">Transmembrane</keyword>
<evidence type="ECO:0000256" key="6">
    <source>
        <dbReference type="ARBA" id="ARBA00022840"/>
    </source>
</evidence>
<dbReference type="PROSITE" id="PS00107">
    <property type="entry name" value="PROTEIN_KINASE_ATP"/>
    <property type="match status" value="1"/>
</dbReference>